<dbReference type="GO" id="GO:0016757">
    <property type="term" value="F:glycosyltransferase activity"/>
    <property type="evidence" value="ECO:0007669"/>
    <property type="project" value="UniProtKB-KW"/>
</dbReference>
<dbReference type="EMBL" id="MJMN01000013">
    <property type="protein sequence ID" value="OMG87966.1"/>
    <property type="molecule type" value="Genomic_DNA"/>
</dbReference>
<dbReference type="RefSeq" id="WP_076411994.1">
    <property type="nucleotide sequence ID" value="NZ_AP028040.1"/>
</dbReference>
<dbReference type="InterPro" id="IPR001296">
    <property type="entry name" value="Glyco_trans_1"/>
</dbReference>
<dbReference type="Pfam" id="PF13439">
    <property type="entry name" value="Glyco_transf_4"/>
    <property type="match status" value="1"/>
</dbReference>
<organism evidence="5 6">
    <name type="scientific">Alcaligenes xylosoxydans xylosoxydans</name>
    <name type="common">Achromobacter xylosoxidans</name>
    <dbReference type="NCBI Taxonomy" id="85698"/>
    <lineage>
        <taxon>Bacteria</taxon>
        <taxon>Pseudomonadati</taxon>
        <taxon>Pseudomonadota</taxon>
        <taxon>Betaproteobacteria</taxon>
        <taxon>Burkholderiales</taxon>
        <taxon>Alcaligenaceae</taxon>
        <taxon>Achromobacter</taxon>
    </lineage>
</organism>
<accession>A0A1R1JV27</accession>
<feature type="domain" description="Glycosyl transferase family 1" evidence="3">
    <location>
        <begin position="192"/>
        <end position="345"/>
    </location>
</feature>
<evidence type="ECO:0000256" key="2">
    <source>
        <dbReference type="ARBA" id="ARBA00022679"/>
    </source>
</evidence>
<evidence type="ECO:0000259" key="4">
    <source>
        <dbReference type="Pfam" id="PF13439"/>
    </source>
</evidence>
<protein>
    <submittedName>
        <fullName evidence="5">Transferase</fullName>
    </submittedName>
</protein>
<proteinExistence type="predicted"/>
<keyword evidence="1" id="KW-0328">Glycosyltransferase</keyword>
<dbReference type="InterPro" id="IPR028098">
    <property type="entry name" value="Glyco_trans_4-like_N"/>
</dbReference>
<keyword evidence="2 5" id="KW-0808">Transferase</keyword>
<dbReference type="Gene3D" id="3.40.50.2000">
    <property type="entry name" value="Glycogen Phosphorylase B"/>
    <property type="match status" value="2"/>
</dbReference>
<feature type="domain" description="Glycosyltransferase subfamily 4-like N-terminal" evidence="4">
    <location>
        <begin position="14"/>
        <end position="167"/>
    </location>
</feature>
<dbReference type="OrthoDB" id="9062832at2"/>
<reference evidence="5 6" key="1">
    <citation type="submission" date="2016-09" db="EMBL/GenBank/DDBJ databases">
        <title>Phylogenomics of Achromobacter.</title>
        <authorList>
            <person name="Jeukens J."/>
            <person name="Freschi L."/>
            <person name="Vincent A.T."/>
            <person name="Emond-Rheault J.-G."/>
            <person name="Kukavica-Ibrulj I."/>
            <person name="Charette S.J."/>
            <person name="Levesque R.C."/>
        </authorList>
    </citation>
    <scope>NUCLEOTIDE SEQUENCE [LARGE SCALE GENOMIC DNA]</scope>
    <source>
        <strain evidence="5 6">AUS488</strain>
    </source>
</reference>
<comment type="caution">
    <text evidence="5">The sequence shown here is derived from an EMBL/GenBank/DDBJ whole genome shotgun (WGS) entry which is preliminary data.</text>
</comment>
<dbReference type="Pfam" id="PF00534">
    <property type="entry name" value="Glycos_transf_1"/>
    <property type="match status" value="1"/>
</dbReference>
<evidence type="ECO:0000259" key="3">
    <source>
        <dbReference type="Pfam" id="PF00534"/>
    </source>
</evidence>
<gene>
    <name evidence="5" type="ORF">BIZ92_10225</name>
</gene>
<dbReference type="CDD" id="cd03819">
    <property type="entry name" value="GT4_WavL-like"/>
    <property type="match status" value="1"/>
</dbReference>
<dbReference type="Proteomes" id="UP000187251">
    <property type="component" value="Unassembled WGS sequence"/>
</dbReference>
<dbReference type="PANTHER" id="PTHR12526:SF510">
    <property type="entry name" value="D-INOSITOL 3-PHOSPHATE GLYCOSYLTRANSFERASE"/>
    <property type="match status" value="1"/>
</dbReference>
<evidence type="ECO:0000313" key="6">
    <source>
        <dbReference type="Proteomes" id="UP000187251"/>
    </source>
</evidence>
<dbReference type="PANTHER" id="PTHR12526">
    <property type="entry name" value="GLYCOSYLTRANSFERASE"/>
    <property type="match status" value="1"/>
</dbReference>
<dbReference type="SUPFAM" id="SSF53756">
    <property type="entry name" value="UDP-Glycosyltransferase/glycogen phosphorylase"/>
    <property type="match status" value="1"/>
</dbReference>
<evidence type="ECO:0000313" key="5">
    <source>
        <dbReference type="EMBL" id="OMG87966.1"/>
    </source>
</evidence>
<sequence>MKILYTNFHAGNGGGHVTYIINLCRALAAEHQITVAAPASSRLYRYAKAIPGVTVADMRYTTRPSSWFKDRARLRRLIKDGGFDIIHANGSADHKQVMLATLAMARRPRIVFTKHNDHPLTSFGHKLRVALATDHSIAVSDYIHGLLSDSPYRKRPITTIRHGIDTQFFAPPAPESVDKLRELFFGPQWRGKLLLGSAGGTDYDKGWLDLVAAVAALPPGDKERVLLLVAGDPPSEAKLDRVRELGMTDQLRFPGLLDDVRAALAACDAGFVLSYREALSFACREIMGLGLPALVTNVGGLPENVNDGVDGWIVPVRDVAAMTARLRIMLDDPGQVRAMGANARETAVRDFNLARFAQATVDVYQRTLGGHRAL</sequence>
<name>A0A1R1JV27_ALCXX</name>
<evidence type="ECO:0000256" key="1">
    <source>
        <dbReference type="ARBA" id="ARBA00022676"/>
    </source>
</evidence>
<dbReference type="AlphaFoldDB" id="A0A1R1JV27"/>